<keyword evidence="4 7" id="KW-0479">Metal-binding</keyword>
<organism evidence="9">
    <name type="scientific">Archaeoglobus fulgidus</name>
    <dbReference type="NCBI Taxonomy" id="2234"/>
    <lineage>
        <taxon>Archaea</taxon>
        <taxon>Methanobacteriati</taxon>
        <taxon>Methanobacteriota</taxon>
        <taxon>Archaeoglobi</taxon>
        <taxon>Archaeoglobales</taxon>
        <taxon>Archaeoglobaceae</taxon>
        <taxon>Archaeoglobus</taxon>
    </lineage>
</organism>
<dbReference type="GO" id="GO:0006270">
    <property type="term" value="P:DNA replication initiation"/>
    <property type="evidence" value="ECO:0007669"/>
    <property type="project" value="TreeGrafter"/>
</dbReference>
<evidence type="ECO:0000256" key="2">
    <source>
        <dbReference type="ARBA" id="ARBA00022515"/>
    </source>
</evidence>
<feature type="binding site" evidence="7">
    <location>
        <position position="335"/>
    </location>
    <ligand>
        <name>[4Fe-4S] cluster</name>
        <dbReference type="ChEBI" id="CHEBI:49883"/>
    </ligand>
</feature>
<keyword evidence="5 7" id="KW-0408">Iron</keyword>
<protein>
    <recommendedName>
        <fullName evidence="7">DNA primase large subunit PriL</fullName>
    </recommendedName>
</protein>
<dbReference type="SUPFAM" id="SSF140914">
    <property type="entry name" value="PriB N-terminal domain-like"/>
    <property type="match status" value="1"/>
</dbReference>
<accession>A0A7J2TJX8</accession>
<dbReference type="Pfam" id="PF26466">
    <property type="entry name" value="DNA_primase_lrg_N"/>
    <property type="match status" value="1"/>
</dbReference>
<evidence type="ECO:0000256" key="7">
    <source>
        <dbReference type="HAMAP-Rule" id="MF_00701"/>
    </source>
</evidence>
<dbReference type="GO" id="GO:0051539">
    <property type="term" value="F:4 iron, 4 sulfur cluster binding"/>
    <property type="evidence" value="ECO:0007669"/>
    <property type="project" value="UniProtKB-UniRule"/>
</dbReference>
<dbReference type="GO" id="GO:0006269">
    <property type="term" value="P:DNA replication, synthesis of primer"/>
    <property type="evidence" value="ECO:0007669"/>
    <property type="project" value="UniProtKB-UniRule"/>
</dbReference>
<evidence type="ECO:0000256" key="3">
    <source>
        <dbReference type="ARBA" id="ARBA00022705"/>
    </source>
</evidence>
<dbReference type="NCBIfam" id="NF002589">
    <property type="entry name" value="PRK02249.1-3"/>
    <property type="match status" value="1"/>
</dbReference>
<feature type="binding site" evidence="7">
    <location>
        <position position="262"/>
    </location>
    <ligand>
        <name>[4Fe-4S] cluster</name>
        <dbReference type="ChEBI" id="CHEBI:49883"/>
    </ligand>
</feature>
<dbReference type="PANTHER" id="PTHR10537">
    <property type="entry name" value="DNA PRIMASE LARGE SUBUNIT"/>
    <property type="match status" value="1"/>
</dbReference>
<dbReference type="GO" id="GO:1990077">
    <property type="term" value="C:primosome complex"/>
    <property type="evidence" value="ECO:0007669"/>
    <property type="project" value="UniProtKB-KW"/>
</dbReference>
<evidence type="ECO:0000256" key="1">
    <source>
        <dbReference type="ARBA" id="ARBA00022485"/>
    </source>
</evidence>
<keyword evidence="6 7" id="KW-0411">Iron-sulfur</keyword>
<keyword evidence="2 7" id="KW-0639">Primosome</keyword>
<feature type="binding site" evidence="7">
    <location>
        <position position="344"/>
    </location>
    <ligand>
        <name>[4Fe-4S] cluster</name>
        <dbReference type="ChEBI" id="CHEBI:49883"/>
    </ligand>
</feature>
<evidence type="ECO:0000256" key="6">
    <source>
        <dbReference type="ARBA" id="ARBA00023014"/>
    </source>
</evidence>
<dbReference type="GO" id="GO:0003899">
    <property type="term" value="F:DNA-directed RNA polymerase activity"/>
    <property type="evidence" value="ECO:0007669"/>
    <property type="project" value="InterPro"/>
</dbReference>
<dbReference type="GO" id="GO:0046872">
    <property type="term" value="F:metal ion binding"/>
    <property type="evidence" value="ECO:0007669"/>
    <property type="project" value="UniProtKB-KW"/>
</dbReference>
<dbReference type="HAMAP" id="MF_00701">
    <property type="entry name" value="DNA_primase_lrg_arc"/>
    <property type="match status" value="1"/>
</dbReference>
<evidence type="ECO:0000313" key="9">
    <source>
        <dbReference type="EMBL" id="HEH35875.1"/>
    </source>
</evidence>
<dbReference type="AlphaFoldDB" id="A0A7J2TJX8"/>
<comment type="similarity">
    <text evidence="7">Belongs to the eukaryotic-type primase large subunit family.</text>
</comment>
<feature type="binding site" evidence="7">
    <location>
        <position position="348"/>
    </location>
    <ligand>
        <name>[4Fe-4S] cluster</name>
        <dbReference type="ChEBI" id="CHEBI:49883"/>
    </ligand>
</feature>
<reference evidence="9" key="1">
    <citation type="journal article" date="2020" name="mSystems">
        <title>Genome- and Community-Level Interaction Insights into Carbon Utilization and Element Cycling Functions of Hydrothermarchaeota in Hydrothermal Sediment.</title>
        <authorList>
            <person name="Zhou Z."/>
            <person name="Liu Y."/>
            <person name="Xu W."/>
            <person name="Pan J."/>
            <person name="Luo Z.H."/>
            <person name="Li M."/>
        </authorList>
    </citation>
    <scope>NUCLEOTIDE SEQUENCE [LARGE SCALE GENOMIC DNA]</scope>
    <source>
        <strain evidence="9">SpSt-26</strain>
    </source>
</reference>
<dbReference type="InterPro" id="IPR023642">
    <property type="entry name" value="DNA_primase_lsu_PriL"/>
</dbReference>
<dbReference type="Pfam" id="PF04104">
    <property type="entry name" value="DNA_primase_lrg"/>
    <property type="match status" value="1"/>
</dbReference>
<comment type="cofactor">
    <cofactor evidence="7">
        <name>[4Fe-4S] cluster</name>
        <dbReference type="ChEBI" id="CHEBI:49883"/>
    </cofactor>
    <text evidence="7">Binds 1 [4Fe-4S] cluster.</text>
</comment>
<comment type="function">
    <text evidence="7">Regulatory subunit of DNA primase, an RNA polymerase that catalyzes the synthesis of short RNA molecules used as primers for DNA polymerase during DNA replication. Stabilizes and modulates the activity of the small subunit, increasing the rate of DNA synthesis, and conferring RNA synthesis capability. The DNA polymerase activity may enable DNA primase to also catalyze primer extension after primer synthesis. May also play a role in DNA repair.</text>
</comment>
<gene>
    <name evidence="7 9" type="primary">priL</name>
    <name evidence="9" type="ORF">ENP88_07040</name>
</gene>
<proteinExistence type="inferred from homology"/>
<dbReference type="InterPro" id="IPR058560">
    <property type="entry name" value="DNA_primase_C"/>
</dbReference>
<dbReference type="PANTHER" id="PTHR10537:SF3">
    <property type="entry name" value="DNA PRIMASE LARGE SUBUNIT"/>
    <property type="match status" value="1"/>
</dbReference>
<name>A0A7J2TJX8_ARCFL</name>
<sequence length="367" mass="43134">MKFLPIFRLLSAYPFLRLSSKVFHDLEIENELKRFPEIIENAKRNVIKAIEGELIQRNPVQNFPCFECERNCWKCEKIGNFQNCDLCIKCFENCSISYSREALEKIRLSAKLSVMTFIAERMLVSKLEDWVRMRLAVNEAESFSRAIERERDEIIRLIALDLGIKLRNWDVHVSSYLKASCRIKDDDWRLLNRVISEGYVKANRAQVLRIIKEYLRMNFFEKMDVFFSILEPHLREIEKATSKERKLEIDFGEIDVSCFPPCMTEILSEIRKGMNVPHTARFALTSFLLSIGMGVEEIIEIFKTAPDFDEEKSRYQIEHIAGMRGRGKEYIPPSCDTMRTYQSCTSNCNVKHPLLFYKNCKKRKVKS</sequence>
<evidence type="ECO:0000259" key="8">
    <source>
        <dbReference type="Pfam" id="PF04104"/>
    </source>
</evidence>
<comment type="subunit">
    <text evidence="7">Heterodimer of a small subunit (PriS) and a large subunit (PriL).</text>
</comment>
<keyword evidence="3 7" id="KW-0235">DNA replication</keyword>
<dbReference type="CDD" id="cd06560">
    <property type="entry name" value="PriL"/>
    <property type="match status" value="1"/>
</dbReference>
<evidence type="ECO:0000256" key="5">
    <source>
        <dbReference type="ARBA" id="ARBA00023004"/>
    </source>
</evidence>
<feature type="domain" description="DNA primase large subunit C-terminal" evidence="8">
    <location>
        <begin position="254"/>
        <end position="349"/>
    </location>
</feature>
<dbReference type="EMBL" id="DSLA01000110">
    <property type="protein sequence ID" value="HEH35875.1"/>
    <property type="molecule type" value="Genomic_DNA"/>
</dbReference>
<evidence type="ECO:0000256" key="4">
    <source>
        <dbReference type="ARBA" id="ARBA00022723"/>
    </source>
</evidence>
<dbReference type="InterPro" id="IPR007238">
    <property type="entry name" value="DNA_primase_lsu_euk/arc"/>
</dbReference>
<keyword evidence="1 7" id="KW-0004">4Fe-4S</keyword>
<comment type="caution">
    <text evidence="9">The sequence shown here is derived from an EMBL/GenBank/DDBJ whole genome shotgun (WGS) entry which is preliminary data.</text>
</comment>